<name>A0ABP1G246_9CHLO</name>
<organism evidence="8 9">
    <name type="scientific">Coccomyxa viridis</name>
    <dbReference type="NCBI Taxonomy" id="1274662"/>
    <lineage>
        <taxon>Eukaryota</taxon>
        <taxon>Viridiplantae</taxon>
        <taxon>Chlorophyta</taxon>
        <taxon>core chlorophytes</taxon>
        <taxon>Trebouxiophyceae</taxon>
        <taxon>Trebouxiophyceae incertae sedis</taxon>
        <taxon>Coccomyxaceae</taxon>
        <taxon>Coccomyxa</taxon>
    </lineage>
</organism>
<comment type="similarity">
    <text evidence="2">Belongs to the glycosyl hydrolase 13 family.</text>
</comment>
<evidence type="ECO:0000256" key="2">
    <source>
        <dbReference type="ARBA" id="ARBA00008061"/>
    </source>
</evidence>
<dbReference type="InterPro" id="IPR006047">
    <property type="entry name" value="GH13_cat_dom"/>
</dbReference>
<gene>
    <name evidence="8" type="primary">g8105</name>
    <name evidence="8" type="ORF">VP750_LOCUS6963</name>
</gene>
<dbReference type="Gene3D" id="2.60.40.10">
    <property type="entry name" value="Immunoglobulins"/>
    <property type="match status" value="1"/>
</dbReference>
<dbReference type="Pfam" id="PF21156">
    <property type="entry name" value="ISOA1-3_C"/>
    <property type="match status" value="1"/>
</dbReference>
<protein>
    <submittedName>
        <fullName evidence="8">G8105 protein</fullName>
    </submittedName>
</protein>
<sequence>MHCNSSLAKHAGCHPGRCGQIFPHERHKVFNVTRSSGYNTPRAAATTTVKIPPKKKVAPSRPLPVPARRHLGPHRSAWREKSGQDEQKSLFDAPLRGQSEPFGASWIPEREGVNFAVYASSATSVSLCLFTESDLQAGKVTCEVPLSPELNRTGYTWHILLPKLDTTLLYGYRVGGRHQDKDKTESVAAGQRHDEGSVLLDPYATAIIGRRTFGELGPDVKYGPGGALGVARTWPQHACALPSPDDSFDWEGDRPLNTPLEDLVIYEMHVRGFTWDKSSGVGSPGTFAGILEKLDYLTTVGVNALELQPVHEFNELEYYGVIPGTDSYRFNYWGYSTVGFFAPMARYSAAAGAGQPASEVVREFKTLVKECHTRGIEVLLDVVFNHTAEGNQNGPSLSFRGLDNRVYYMLAPEGQYYNYSGCGNTVNCNHPLVRKFILDALRYWVQEMHVDGFRFDLGSIMTRTHSLWHPPSLLDGSPAADAHMPQGIIENGSGAPTGTPMSDPPLIEMISEDPVLRNTKLISEAWDCDGLFQVGAFPHYGGRWAEWNGKFRDTVRSFIKGSEGPWAQAFASAVCGSPTIYSASEPDEGSWWANNGGRKWLGGRGPQHSINFITAHDGFTLSDLVAYNKKHNEANGEGNRDGENHNLTWNCGAEGETAKQNVLRLRQRQMRNLAAALLLSHGVPMILMGDEYGHSKGGNNNTYCHDSPLNWFDWEQAAADTKGFARYFQCLVKFRRQHKELRRSSYVDGSTIAWHGMQPYAADWSDESRLVAWTLADGAGGGLYLAFNSSHRPTTLELPHWHGQSWQLVSDTGKVAPFDFLVEDEVLSAEEIAQERREASMWLGDGVYALLPYSSLILEAVPHQGSSWDGTPLMPTAAAAPATVAAARSAARANGKVPSGVTAQ</sequence>
<dbReference type="SUPFAM" id="SSF81296">
    <property type="entry name" value="E set domains"/>
    <property type="match status" value="1"/>
</dbReference>
<feature type="region of interest" description="Disordered" evidence="6">
    <location>
        <begin position="54"/>
        <end position="87"/>
    </location>
</feature>
<evidence type="ECO:0000313" key="9">
    <source>
        <dbReference type="Proteomes" id="UP001497392"/>
    </source>
</evidence>
<dbReference type="CDD" id="cd11326">
    <property type="entry name" value="AmyAc_Glg_debranch"/>
    <property type="match status" value="1"/>
</dbReference>
<dbReference type="Gene3D" id="2.60.40.1180">
    <property type="entry name" value="Golgi alpha-mannosidase II"/>
    <property type="match status" value="1"/>
</dbReference>
<dbReference type="CDD" id="cd02856">
    <property type="entry name" value="E_set_GDE_Isoamylase_N"/>
    <property type="match status" value="1"/>
</dbReference>
<evidence type="ECO:0000256" key="1">
    <source>
        <dbReference type="ARBA" id="ARBA00004229"/>
    </source>
</evidence>
<evidence type="ECO:0000256" key="6">
    <source>
        <dbReference type="SAM" id="MobiDB-lite"/>
    </source>
</evidence>
<keyword evidence="4" id="KW-0934">Plastid</keyword>
<evidence type="ECO:0000256" key="5">
    <source>
        <dbReference type="ARBA" id="ARBA00022946"/>
    </source>
</evidence>
<keyword evidence="9" id="KW-1185">Reference proteome</keyword>
<dbReference type="EMBL" id="CAXHTA020000012">
    <property type="protein sequence ID" value="CAL5225304.1"/>
    <property type="molecule type" value="Genomic_DNA"/>
</dbReference>
<dbReference type="Pfam" id="PF02922">
    <property type="entry name" value="CBM_48"/>
    <property type="match status" value="1"/>
</dbReference>
<comment type="subcellular location">
    <subcellularLocation>
        <location evidence="1">Plastid</location>
        <location evidence="1">Chloroplast</location>
    </subcellularLocation>
</comment>
<dbReference type="Pfam" id="PF00128">
    <property type="entry name" value="Alpha-amylase"/>
    <property type="match status" value="1"/>
</dbReference>
<dbReference type="SUPFAM" id="SSF51445">
    <property type="entry name" value="(Trans)glycosidases"/>
    <property type="match status" value="1"/>
</dbReference>
<dbReference type="InterPro" id="IPR017853">
    <property type="entry name" value="GH"/>
</dbReference>
<dbReference type="InterPro" id="IPR004193">
    <property type="entry name" value="Glyco_hydro_13_N"/>
</dbReference>
<dbReference type="InterPro" id="IPR013780">
    <property type="entry name" value="Glyco_hydro_b"/>
</dbReference>
<dbReference type="InterPro" id="IPR013783">
    <property type="entry name" value="Ig-like_fold"/>
</dbReference>
<dbReference type="SMART" id="SM00642">
    <property type="entry name" value="Aamy"/>
    <property type="match status" value="1"/>
</dbReference>
<feature type="domain" description="Glycosyl hydrolase family 13 catalytic" evidence="7">
    <location>
        <begin position="267"/>
        <end position="735"/>
    </location>
</feature>
<evidence type="ECO:0000313" key="8">
    <source>
        <dbReference type="EMBL" id="CAL5225304.1"/>
    </source>
</evidence>
<dbReference type="InterPro" id="IPR048650">
    <property type="entry name" value="ISOA1-3-like_C"/>
</dbReference>
<feature type="compositionally biased region" description="Basic and acidic residues" evidence="6">
    <location>
        <begin position="77"/>
        <end position="87"/>
    </location>
</feature>
<evidence type="ECO:0000256" key="4">
    <source>
        <dbReference type="ARBA" id="ARBA00022640"/>
    </source>
</evidence>
<evidence type="ECO:0000256" key="3">
    <source>
        <dbReference type="ARBA" id="ARBA00022528"/>
    </source>
</evidence>
<dbReference type="SUPFAM" id="SSF51011">
    <property type="entry name" value="Glycosyl hydrolase domain"/>
    <property type="match status" value="1"/>
</dbReference>
<keyword evidence="3" id="KW-0150">Chloroplast</keyword>
<dbReference type="InterPro" id="IPR014756">
    <property type="entry name" value="Ig_E-set"/>
</dbReference>
<dbReference type="Gene3D" id="3.20.20.80">
    <property type="entry name" value="Glycosidases"/>
    <property type="match status" value="1"/>
</dbReference>
<dbReference type="PANTHER" id="PTHR43002">
    <property type="entry name" value="GLYCOGEN DEBRANCHING ENZYME"/>
    <property type="match status" value="1"/>
</dbReference>
<dbReference type="InterPro" id="IPR044505">
    <property type="entry name" value="GlgX_Isoamylase_N_E_set"/>
</dbReference>
<dbReference type="Proteomes" id="UP001497392">
    <property type="component" value="Unassembled WGS sequence"/>
</dbReference>
<proteinExistence type="inferred from homology"/>
<evidence type="ECO:0000259" key="7">
    <source>
        <dbReference type="SMART" id="SM00642"/>
    </source>
</evidence>
<keyword evidence="5" id="KW-0809">Transit peptide</keyword>
<reference evidence="8 9" key="1">
    <citation type="submission" date="2024-06" db="EMBL/GenBank/DDBJ databases">
        <authorList>
            <person name="Kraege A."/>
            <person name="Thomma B."/>
        </authorList>
    </citation>
    <scope>NUCLEOTIDE SEQUENCE [LARGE SCALE GENOMIC DNA]</scope>
</reference>
<accession>A0ABP1G246</accession>
<comment type="caution">
    <text evidence="8">The sequence shown here is derived from an EMBL/GenBank/DDBJ whole genome shotgun (WGS) entry which is preliminary data.</text>
</comment>